<dbReference type="EMBL" id="JAGFBR010000010">
    <property type="protein sequence ID" value="KAH0460423.1"/>
    <property type="molecule type" value="Genomic_DNA"/>
</dbReference>
<sequence>MKLTKWSPFVDIAKESPIVPPPASQTVAKKDFCLINSTVLNGPSCNANDESPHSCSDKELSPNSTKPNEFVSFIDVSISLISKEDLKAQLLWKLKDPSLDLSDGLDRAASSPCESFGDELDDLVDEMYSLNVNQTLEKAFGHRGGRQVIPLSYCYREVATYREQAEGNCILEPSFGLRVERLREG</sequence>
<keyword evidence="3" id="KW-1185">Reference proteome</keyword>
<dbReference type="AlphaFoldDB" id="A0AAV7GXR6"/>
<evidence type="ECO:0000256" key="1">
    <source>
        <dbReference type="SAM" id="MobiDB-lite"/>
    </source>
</evidence>
<comment type="caution">
    <text evidence="2">The sequence shown here is derived from an EMBL/GenBank/DDBJ whole genome shotgun (WGS) entry which is preliminary data.</text>
</comment>
<feature type="region of interest" description="Disordered" evidence="1">
    <location>
        <begin position="46"/>
        <end position="65"/>
    </location>
</feature>
<evidence type="ECO:0000313" key="3">
    <source>
        <dbReference type="Proteomes" id="UP000775213"/>
    </source>
</evidence>
<name>A0AAV7GXR6_DENCH</name>
<accession>A0AAV7GXR6</accession>
<protein>
    <submittedName>
        <fullName evidence="2">Uncharacterized protein</fullName>
    </submittedName>
</protein>
<dbReference type="Proteomes" id="UP000775213">
    <property type="component" value="Unassembled WGS sequence"/>
</dbReference>
<organism evidence="2 3">
    <name type="scientific">Dendrobium chrysotoxum</name>
    <name type="common">Orchid</name>
    <dbReference type="NCBI Taxonomy" id="161865"/>
    <lineage>
        <taxon>Eukaryota</taxon>
        <taxon>Viridiplantae</taxon>
        <taxon>Streptophyta</taxon>
        <taxon>Embryophyta</taxon>
        <taxon>Tracheophyta</taxon>
        <taxon>Spermatophyta</taxon>
        <taxon>Magnoliopsida</taxon>
        <taxon>Liliopsida</taxon>
        <taxon>Asparagales</taxon>
        <taxon>Orchidaceae</taxon>
        <taxon>Epidendroideae</taxon>
        <taxon>Malaxideae</taxon>
        <taxon>Dendrobiinae</taxon>
        <taxon>Dendrobium</taxon>
    </lineage>
</organism>
<reference evidence="2 3" key="1">
    <citation type="journal article" date="2021" name="Hortic Res">
        <title>Chromosome-scale assembly of the Dendrobium chrysotoxum genome enhances the understanding of orchid evolution.</title>
        <authorList>
            <person name="Zhang Y."/>
            <person name="Zhang G.Q."/>
            <person name="Zhang D."/>
            <person name="Liu X.D."/>
            <person name="Xu X.Y."/>
            <person name="Sun W.H."/>
            <person name="Yu X."/>
            <person name="Zhu X."/>
            <person name="Wang Z.W."/>
            <person name="Zhao X."/>
            <person name="Zhong W.Y."/>
            <person name="Chen H."/>
            <person name="Yin W.L."/>
            <person name="Huang T."/>
            <person name="Niu S.C."/>
            <person name="Liu Z.J."/>
        </authorList>
    </citation>
    <scope>NUCLEOTIDE SEQUENCE [LARGE SCALE GENOMIC DNA]</scope>
    <source>
        <strain evidence="2">Lindl</strain>
    </source>
</reference>
<feature type="compositionally biased region" description="Basic and acidic residues" evidence="1">
    <location>
        <begin position="50"/>
        <end position="60"/>
    </location>
</feature>
<evidence type="ECO:0000313" key="2">
    <source>
        <dbReference type="EMBL" id="KAH0460423.1"/>
    </source>
</evidence>
<proteinExistence type="predicted"/>
<gene>
    <name evidence="2" type="ORF">IEQ34_011086</name>
</gene>